<protein>
    <recommendedName>
        <fullName evidence="3">F-box domain-containing protein</fullName>
    </recommendedName>
</protein>
<name>A0A0C3RVB8_PHLG1</name>
<dbReference type="Proteomes" id="UP000053257">
    <property type="component" value="Unassembled WGS sequence"/>
</dbReference>
<reference evidence="1 2" key="1">
    <citation type="journal article" date="2014" name="PLoS Genet.">
        <title>Analysis of the Phlebiopsis gigantea genome, transcriptome and secretome provides insight into its pioneer colonization strategies of wood.</title>
        <authorList>
            <person name="Hori C."/>
            <person name="Ishida T."/>
            <person name="Igarashi K."/>
            <person name="Samejima M."/>
            <person name="Suzuki H."/>
            <person name="Master E."/>
            <person name="Ferreira P."/>
            <person name="Ruiz-Duenas F.J."/>
            <person name="Held B."/>
            <person name="Canessa P."/>
            <person name="Larrondo L.F."/>
            <person name="Schmoll M."/>
            <person name="Druzhinina I.S."/>
            <person name="Kubicek C.P."/>
            <person name="Gaskell J.A."/>
            <person name="Kersten P."/>
            <person name="St John F."/>
            <person name="Glasner J."/>
            <person name="Sabat G."/>
            <person name="Splinter BonDurant S."/>
            <person name="Syed K."/>
            <person name="Yadav J."/>
            <person name="Mgbeahuruike A.C."/>
            <person name="Kovalchuk A."/>
            <person name="Asiegbu F.O."/>
            <person name="Lackner G."/>
            <person name="Hoffmeister D."/>
            <person name="Rencoret J."/>
            <person name="Gutierrez A."/>
            <person name="Sun H."/>
            <person name="Lindquist E."/>
            <person name="Barry K."/>
            <person name="Riley R."/>
            <person name="Grigoriev I.V."/>
            <person name="Henrissat B."/>
            <person name="Kues U."/>
            <person name="Berka R.M."/>
            <person name="Martinez A.T."/>
            <person name="Covert S.F."/>
            <person name="Blanchette R.A."/>
            <person name="Cullen D."/>
        </authorList>
    </citation>
    <scope>NUCLEOTIDE SEQUENCE [LARGE SCALE GENOMIC DNA]</scope>
    <source>
        <strain evidence="1 2">11061_1 CR5-6</strain>
    </source>
</reference>
<dbReference type="HOGENOM" id="CLU_1190272_0_0_1"/>
<keyword evidence="2" id="KW-1185">Reference proteome</keyword>
<evidence type="ECO:0000313" key="2">
    <source>
        <dbReference type="Proteomes" id="UP000053257"/>
    </source>
</evidence>
<evidence type="ECO:0008006" key="3">
    <source>
        <dbReference type="Google" id="ProtNLM"/>
    </source>
</evidence>
<dbReference type="EMBL" id="KN840550">
    <property type="protein sequence ID" value="KIP05191.1"/>
    <property type="molecule type" value="Genomic_DNA"/>
</dbReference>
<accession>A0A0C3RVB8</accession>
<organism evidence="1 2">
    <name type="scientific">Phlebiopsis gigantea (strain 11061_1 CR5-6)</name>
    <name type="common">White-rot fungus</name>
    <name type="synonym">Peniophora gigantea</name>
    <dbReference type="NCBI Taxonomy" id="745531"/>
    <lineage>
        <taxon>Eukaryota</taxon>
        <taxon>Fungi</taxon>
        <taxon>Dikarya</taxon>
        <taxon>Basidiomycota</taxon>
        <taxon>Agaricomycotina</taxon>
        <taxon>Agaricomycetes</taxon>
        <taxon>Polyporales</taxon>
        <taxon>Phanerochaetaceae</taxon>
        <taxon>Phlebiopsis</taxon>
    </lineage>
</organism>
<dbReference type="AlphaFoldDB" id="A0A0C3RVB8"/>
<sequence length="233" mass="26010">MRRFEHLGHLLLQQVSFLSAHDLRRTFECLRNLKHLVFFCPQWLYSKVDHPPCRRPRPHSRIRLETLSLEAQAGWITDTRSIDFLDWLSASGAISNIRELRLWGLTLIDDGIIAAVSRMLCATQQSARLDTVDTILGPDVDWTPLHASLASLPRLNHLHLACPYDAASLSQLTDTRTMWSHPPNAGTGSTAPCGVSESNGCLLIVESVSVPWAKLLSGEIGMMLRGAVNGLRW</sequence>
<proteinExistence type="predicted"/>
<gene>
    <name evidence="1" type="ORF">PHLGIDRAFT_164108</name>
</gene>
<evidence type="ECO:0000313" key="1">
    <source>
        <dbReference type="EMBL" id="KIP05191.1"/>
    </source>
</evidence>